<reference evidence="2 3" key="1">
    <citation type="submission" date="2022-05" db="EMBL/GenBank/DDBJ databases">
        <authorList>
            <consortium name="Genoscope - CEA"/>
            <person name="William W."/>
        </authorList>
    </citation>
    <scope>NUCLEOTIDE SEQUENCE [LARGE SCALE GENOMIC DNA]</scope>
</reference>
<comment type="caution">
    <text evidence="2">The sequence shown here is derived from an EMBL/GenBank/DDBJ whole genome shotgun (WGS) entry which is preliminary data.</text>
</comment>
<evidence type="ECO:0000313" key="2">
    <source>
        <dbReference type="EMBL" id="CAH3045689.1"/>
    </source>
</evidence>
<dbReference type="AlphaFoldDB" id="A0AAU9W8M3"/>
<dbReference type="EMBL" id="CALNXJ010000008">
    <property type="protein sequence ID" value="CAH3045689.1"/>
    <property type="molecule type" value="Genomic_DNA"/>
</dbReference>
<feature type="compositionally biased region" description="Polar residues" evidence="1">
    <location>
        <begin position="11"/>
        <end position="30"/>
    </location>
</feature>
<evidence type="ECO:0000256" key="1">
    <source>
        <dbReference type="SAM" id="MobiDB-lite"/>
    </source>
</evidence>
<organism evidence="2 3">
    <name type="scientific">Pocillopora meandrina</name>
    <dbReference type="NCBI Taxonomy" id="46732"/>
    <lineage>
        <taxon>Eukaryota</taxon>
        <taxon>Metazoa</taxon>
        <taxon>Cnidaria</taxon>
        <taxon>Anthozoa</taxon>
        <taxon>Hexacorallia</taxon>
        <taxon>Scleractinia</taxon>
        <taxon>Astrocoeniina</taxon>
        <taxon>Pocilloporidae</taxon>
        <taxon>Pocillopora</taxon>
    </lineage>
</organism>
<keyword evidence="3" id="KW-1185">Reference proteome</keyword>
<accession>A0AAU9W8M3</accession>
<feature type="region of interest" description="Disordered" evidence="1">
    <location>
        <begin position="1"/>
        <end position="43"/>
    </location>
</feature>
<sequence length="122" mass="13856">MWDKEKKLSSNEESNLRPSDSALRCSTTEPQRPFGKRSSLRSSYGVHTARIETLRKHQEPVRRETTEGSSIEVIGYRMPQHEQTGCTVSFTRYQSTNACRAFSIFRVVVLISAFKVGVAKNT</sequence>
<proteinExistence type="predicted"/>
<name>A0AAU9W8M3_9CNID</name>
<protein>
    <submittedName>
        <fullName evidence="2">Uncharacterized protein</fullName>
    </submittedName>
</protein>
<dbReference type="Proteomes" id="UP001159428">
    <property type="component" value="Unassembled WGS sequence"/>
</dbReference>
<evidence type="ECO:0000313" key="3">
    <source>
        <dbReference type="Proteomes" id="UP001159428"/>
    </source>
</evidence>
<feature type="compositionally biased region" description="Basic and acidic residues" evidence="1">
    <location>
        <begin position="1"/>
        <end position="10"/>
    </location>
</feature>
<gene>
    <name evidence="2" type="ORF">PMEA_00033693</name>
</gene>